<proteinExistence type="predicted"/>
<sequence>MHDMVNLGAVMLTCTLIVFSFSMLRNSPLYGQITVCLPTNNEASESTWSLMSLKKAILVWTRFPSLLSPSVTLNNVPLSFRPLGLCTPVKNLGYPPPLLSPQLSHASSHSHTQPRGSPPGPNRSTPVAPSLCVCRCMPRGTRRGHRRCWVSNLPLSTLFL</sequence>
<dbReference type="Proteomes" id="UP000234681">
    <property type="component" value="Chromosome 19"/>
</dbReference>
<evidence type="ECO:0000313" key="3">
    <source>
        <dbReference type="Proteomes" id="UP000234681"/>
    </source>
</evidence>
<feature type="compositionally biased region" description="Polar residues" evidence="1">
    <location>
        <begin position="102"/>
        <end position="115"/>
    </location>
</feature>
<accession>A6IZ70</accession>
<organism evidence="2 3">
    <name type="scientific">Rattus norvegicus</name>
    <name type="common">Rat</name>
    <dbReference type="NCBI Taxonomy" id="10116"/>
    <lineage>
        <taxon>Eukaryota</taxon>
        <taxon>Metazoa</taxon>
        <taxon>Chordata</taxon>
        <taxon>Craniata</taxon>
        <taxon>Vertebrata</taxon>
        <taxon>Euteleostomi</taxon>
        <taxon>Mammalia</taxon>
        <taxon>Eutheria</taxon>
        <taxon>Euarchontoglires</taxon>
        <taxon>Glires</taxon>
        <taxon>Rodentia</taxon>
        <taxon>Myomorpha</taxon>
        <taxon>Muroidea</taxon>
        <taxon>Muridae</taxon>
        <taxon>Murinae</taxon>
        <taxon>Rattus</taxon>
    </lineage>
</organism>
<gene>
    <name evidence="2" type="ORF">rCG_51378</name>
</gene>
<protein>
    <submittedName>
        <fullName evidence="2">RCG51378</fullName>
    </submittedName>
</protein>
<evidence type="ECO:0000256" key="1">
    <source>
        <dbReference type="SAM" id="MobiDB-lite"/>
    </source>
</evidence>
<evidence type="ECO:0000313" key="2">
    <source>
        <dbReference type="EMBL" id="EDL92548.1"/>
    </source>
</evidence>
<dbReference type="EMBL" id="CH473972">
    <property type="protein sequence ID" value="EDL92548.1"/>
    <property type="molecule type" value="Genomic_DNA"/>
</dbReference>
<dbReference type="AlphaFoldDB" id="A6IZ70"/>
<name>A6IZ70_RAT</name>
<feature type="region of interest" description="Disordered" evidence="1">
    <location>
        <begin position="102"/>
        <end position="125"/>
    </location>
</feature>
<reference evidence="3" key="1">
    <citation type="submission" date="2005-09" db="EMBL/GenBank/DDBJ databases">
        <authorList>
            <person name="Mural R.J."/>
            <person name="Li P.W."/>
            <person name="Adams M.D."/>
            <person name="Amanatides P.G."/>
            <person name="Baden-Tillson H."/>
            <person name="Barnstead M."/>
            <person name="Chin S.H."/>
            <person name="Dew I."/>
            <person name="Evans C.A."/>
            <person name="Ferriera S."/>
            <person name="Flanigan M."/>
            <person name="Fosler C."/>
            <person name="Glodek A."/>
            <person name="Gu Z."/>
            <person name="Holt R.A."/>
            <person name="Jennings D."/>
            <person name="Kraft C.L."/>
            <person name="Lu F."/>
            <person name="Nguyen T."/>
            <person name="Nusskern D.R."/>
            <person name="Pfannkoch C.M."/>
            <person name="Sitter C."/>
            <person name="Sutton G.G."/>
            <person name="Venter J.C."/>
            <person name="Wang Z."/>
            <person name="Woodage T."/>
            <person name="Zheng X.H."/>
            <person name="Zhong F."/>
        </authorList>
    </citation>
    <scope>NUCLEOTIDE SEQUENCE [LARGE SCALE GENOMIC DNA]</scope>
    <source>
        <strain>BN</strain>
        <strain evidence="3">Sprague-Dawley</strain>
    </source>
</reference>